<dbReference type="GO" id="GO:0007283">
    <property type="term" value="P:spermatogenesis"/>
    <property type="evidence" value="ECO:0007669"/>
    <property type="project" value="InterPro"/>
</dbReference>
<dbReference type="AlphaFoldDB" id="A0A8C3S438"/>
<dbReference type="PANTHER" id="PTHR36686:SF1">
    <property type="entry name" value="SYNAPTONEMAL COMPLEX CENTRAL ELEMENT PROTEIN 3"/>
    <property type="match status" value="1"/>
</dbReference>
<proteinExistence type="predicted"/>
<reference evidence="2" key="1">
    <citation type="submission" date="2025-08" db="UniProtKB">
        <authorList>
            <consortium name="Ensembl"/>
        </authorList>
    </citation>
    <scope>IDENTIFICATION</scope>
</reference>
<name>A0A8C3S438_CHESE</name>
<dbReference type="Ensembl" id="ENSCSRT00000008713.1">
    <property type="protein sequence ID" value="ENSCSRP00000008422.1"/>
    <property type="gene ID" value="ENSCSRG00000006257.1"/>
</dbReference>
<dbReference type="InterPro" id="IPR028145">
    <property type="entry name" value="Synaptonemal_3"/>
</dbReference>
<keyword evidence="1" id="KW-0175">Coiled coil</keyword>
<accession>A0A8C3S438</accession>
<dbReference type="PANTHER" id="PTHR36686">
    <property type="entry name" value="SYNAPTONEMAL COMPLEX CENTRAL ELEMENT PROTEIN 3"/>
    <property type="match status" value="1"/>
</dbReference>
<evidence type="ECO:0000256" key="1">
    <source>
        <dbReference type="SAM" id="Coils"/>
    </source>
</evidence>
<keyword evidence="3" id="KW-1185">Reference proteome</keyword>
<protein>
    <submittedName>
        <fullName evidence="2">Uncharacterized protein</fullName>
    </submittedName>
</protein>
<dbReference type="GO" id="GO:0000801">
    <property type="term" value="C:central element"/>
    <property type="evidence" value="ECO:0007669"/>
    <property type="project" value="TreeGrafter"/>
</dbReference>
<dbReference type="Pfam" id="PF15191">
    <property type="entry name" value="Synaptonemal_3"/>
    <property type="match status" value="1"/>
</dbReference>
<dbReference type="GO" id="GO:0007130">
    <property type="term" value="P:synaptonemal complex assembly"/>
    <property type="evidence" value="ECO:0007669"/>
    <property type="project" value="InterPro"/>
</dbReference>
<sequence>MAKSEPRERNYDNMVKMLEDLNRDLEKLLEEMEKLSGAAFFWGRYRFDAKVIWKTLIWEELVVRTENNTKEFSEFKNIIRT</sequence>
<organism evidence="2 3">
    <name type="scientific">Chelydra serpentina</name>
    <name type="common">Snapping turtle</name>
    <name type="synonym">Testudo serpentina</name>
    <dbReference type="NCBI Taxonomy" id="8475"/>
    <lineage>
        <taxon>Eukaryota</taxon>
        <taxon>Metazoa</taxon>
        <taxon>Chordata</taxon>
        <taxon>Craniata</taxon>
        <taxon>Vertebrata</taxon>
        <taxon>Euteleostomi</taxon>
        <taxon>Archelosauria</taxon>
        <taxon>Testudinata</taxon>
        <taxon>Testudines</taxon>
        <taxon>Cryptodira</taxon>
        <taxon>Durocryptodira</taxon>
        <taxon>Americhelydia</taxon>
        <taxon>Chelydroidea</taxon>
        <taxon>Chelydridae</taxon>
        <taxon>Chelydra</taxon>
    </lineage>
</organism>
<dbReference type="GO" id="GO:0007131">
    <property type="term" value="P:reciprocal meiotic recombination"/>
    <property type="evidence" value="ECO:0007669"/>
    <property type="project" value="InterPro"/>
</dbReference>
<dbReference type="Proteomes" id="UP000694403">
    <property type="component" value="Unplaced"/>
</dbReference>
<reference evidence="2" key="2">
    <citation type="submission" date="2025-09" db="UniProtKB">
        <authorList>
            <consortium name="Ensembl"/>
        </authorList>
    </citation>
    <scope>IDENTIFICATION</scope>
</reference>
<evidence type="ECO:0000313" key="3">
    <source>
        <dbReference type="Proteomes" id="UP000694403"/>
    </source>
</evidence>
<evidence type="ECO:0000313" key="2">
    <source>
        <dbReference type="Ensembl" id="ENSCSRP00000008422.1"/>
    </source>
</evidence>
<feature type="coiled-coil region" evidence="1">
    <location>
        <begin position="11"/>
        <end position="38"/>
    </location>
</feature>